<evidence type="ECO:0000313" key="1">
    <source>
        <dbReference type="EMBL" id="KAF7844528.1"/>
    </source>
</evidence>
<accession>A0A834XJP7</accession>
<keyword evidence="2" id="KW-1185">Reference proteome</keyword>
<gene>
    <name evidence="1" type="ORF">G2W53_001433</name>
</gene>
<organism evidence="1 2">
    <name type="scientific">Senna tora</name>
    <dbReference type="NCBI Taxonomy" id="362788"/>
    <lineage>
        <taxon>Eukaryota</taxon>
        <taxon>Viridiplantae</taxon>
        <taxon>Streptophyta</taxon>
        <taxon>Embryophyta</taxon>
        <taxon>Tracheophyta</taxon>
        <taxon>Spermatophyta</taxon>
        <taxon>Magnoliopsida</taxon>
        <taxon>eudicotyledons</taxon>
        <taxon>Gunneridae</taxon>
        <taxon>Pentapetalae</taxon>
        <taxon>rosids</taxon>
        <taxon>fabids</taxon>
        <taxon>Fabales</taxon>
        <taxon>Fabaceae</taxon>
        <taxon>Caesalpinioideae</taxon>
        <taxon>Cassia clade</taxon>
        <taxon>Senna</taxon>
    </lineage>
</organism>
<protein>
    <submittedName>
        <fullName evidence="1">Uncharacterized protein</fullName>
    </submittedName>
</protein>
<dbReference type="Proteomes" id="UP000634136">
    <property type="component" value="Unassembled WGS sequence"/>
</dbReference>
<sequence>MVEKGNVMVEQEAEVMEISMKVIQSSHNPNRPYVMC</sequence>
<evidence type="ECO:0000313" key="2">
    <source>
        <dbReference type="Proteomes" id="UP000634136"/>
    </source>
</evidence>
<name>A0A834XJP7_9FABA</name>
<dbReference type="EMBL" id="JAAIUW010000001">
    <property type="protein sequence ID" value="KAF7844528.1"/>
    <property type="molecule type" value="Genomic_DNA"/>
</dbReference>
<reference evidence="1" key="1">
    <citation type="submission" date="2020-09" db="EMBL/GenBank/DDBJ databases">
        <title>Genome-Enabled Discovery of Anthraquinone Biosynthesis in Senna tora.</title>
        <authorList>
            <person name="Kang S.-H."/>
            <person name="Pandey R.P."/>
            <person name="Lee C.-M."/>
            <person name="Sim J.-S."/>
            <person name="Jeong J.-T."/>
            <person name="Choi B.-S."/>
            <person name="Jung M."/>
            <person name="Ginzburg D."/>
            <person name="Zhao K."/>
            <person name="Won S.Y."/>
            <person name="Oh T.-J."/>
            <person name="Yu Y."/>
            <person name="Kim N.-H."/>
            <person name="Lee O.R."/>
            <person name="Lee T.-H."/>
            <person name="Bashyal P."/>
            <person name="Kim T.-S."/>
            <person name="Lee W.-H."/>
            <person name="Kawkins C."/>
            <person name="Kim C.-K."/>
            <person name="Kim J.S."/>
            <person name="Ahn B.O."/>
            <person name="Rhee S.Y."/>
            <person name="Sohng J.K."/>
        </authorList>
    </citation>
    <scope>NUCLEOTIDE SEQUENCE</scope>
    <source>
        <tissue evidence="1">Leaf</tissue>
    </source>
</reference>
<dbReference type="AlphaFoldDB" id="A0A834XJP7"/>
<proteinExistence type="predicted"/>
<comment type="caution">
    <text evidence="1">The sequence shown here is derived from an EMBL/GenBank/DDBJ whole genome shotgun (WGS) entry which is preliminary data.</text>
</comment>